<reference evidence="3" key="1">
    <citation type="submission" date="2016-04" db="EMBL/GenBank/DDBJ databases">
        <title>Cephalotus genome sequencing.</title>
        <authorList>
            <person name="Fukushima K."/>
            <person name="Hasebe M."/>
            <person name="Fang X."/>
        </authorList>
    </citation>
    <scope>NUCLEOTIDE SEQUENCE [LARGE SCALE GENOMIC DNA]</scope>
    <source>
        <strain evidence="3">cv. St1</strain>
    </source>
</reference>
<evidence type="ECO:0000256" key="1">
    <source>
        <dbReference type="SAM" id="MobiDB-lite"/>
    </source>
</evidence>
<dbReference type="EMBL" id="BDDD01001009">
    <property type="protein sequence ID" value="GAV72502.1"/>
    <property type="molecule type" value="Genomic_DNA"/>
</dbReference>
<sequence length="124" mass="14200">MDSHVPGSKIGSWTNEKHVHYLNSMEAAFVRTMFETKDCHLRLDRYIPDSFESTLDLKSRRQKKHTTSEIIGSKAEMDARSDKRSRRRQHSASQDQVVPQLENRTGDKDERDPSNAPVTSARGS</sequence>
<dbReference type="GO" id="GO:0042752">
    <property type="term" value="P:regulation of circadian rhythm"/>
    <property type="evidence" value="ECO:0007669"/>
    <property type="project" value="InterPro"/>
</dbReference>
<dbReference type="PANTHER" id="PTHR33676">
    <property type="entry name" value="COLD REGULATED PROTEIN 27"/>
    <property type="match status" value="1"/>
</dbReference>
<dbReference type="OrthoDB" id="751338at2759"/>
<dbReference type="InParanoid" id="A0A1Q3BXA4"/>
<dbReference type="GO" id="GO:0009409">
    <property type="term" value="P:response to cold"/>
    <property type="evidence" value="ECO:0007669"/>
    <property type="project" value="InterPro"/>
</dbReference>
<dbReference type="PANTHER" id="PTHR33676:SF15">
    <property type="entry name" value="OS02G0674233 PROTEIN"/>
    <property type="match status" value="1"/>
</dbReference>
<accession>A0A1Q3BXA4</accession>
<evidence type="ECO:0000313" key="2">
    <source>
        <dbReference type="EMBL" id="GAV72502.1"/>
    </source>
</evidence>
<feature type="compositionally biased region" description="Basic and acidic residues" evidence="1">
    <location>
        <begin position="104"/>
        <end position="113"/>
    </location>
</feature>
<comment type="caution">
    <text evidence="2">The sequence shown here is derived from an EMBL/GenBank/DDBJ whole genome shotgun (WGS) entry which is preliminary data.</text>
</comment>
<dbReference type="Proteomes" id="UP000187406">
    <property type="component" value="Unassembled WGS sequence"/>
</dbReference>
<proteinExistence type="predicted"/>
<gene>
    <name evidence="2" type="ORF">CFOL_v3_15990</name>
</gene>
<evidence type="ECO:0000313" key="3">
    <source>
        <dbReference type="Proteomes" id="UP000187406"/>
    </source>
</evidence>
<name>A0A1Q3BXA4_CEPFO</name>
<dbReference type="InterPro" id="IPR044678">
    <property type="entry name" value="COR27/28"/>
</dbReference>
<feature type="region of interest" description="Disordered" evidence="1">
    <location>
        <begin position="57"/>
        <end position="124"/>
    </location>
</feature>
<organism evidence="2 3">
    <name type="scientific">Cephalotus follicularis</name>
    <name type="common">Albany pitcher plant</name>
    <dbReference type="NCBI Taxonomy" id="3775"/>
    <lineage>
        <taxon>Eukaryota</taxon>
        <taxon>Viridiplantae</taxon>
        <taxon>Streptophyta</taxon>
        <taxon>Embryophyta</taxon>
        <taxon>Tracheophyta</taxon>
        <taxon>Spermatophyta</taxon>
        <taxon>Magnoliopsida</taxon>
        <taxon>eudicotyledons</taxon>
        <taxon>Gunneridae</taxon>
        <taxon>Pentapetalae</taxon>
        <taxon>rosids</taxon>
        <taxon>fabids</taxon>
        <taxon>Oxalidales</taxon>
        <taxon>Cephalotaceae</taxon>
        <taxon>Cephalotus</taxon>
    </lineage>
</organism>
<dbReference type="AlphaFoldDB" id="A0A1Q3BXA4"/>
<protein>
    <submittedName>
        <fullName evidence="2">Uncharacterized protein</fullName>
    </submittedName>
</protein>
<keyword evidence="3" id="KW-1185">Reference proteome</keyword>